<feature type="region of interest" description="Disordered" evidence="2">
    <location>
        <begin position="91"/>
        <end position="112"/>
    </location>
</feature>
<feature type="domain" description="Oxo-4-hydroxy-4-carboxy-5-ureidoimidazoline decarboxylase" evidence="3">
    <location>
        <begin position="14"/>
        <end position="174"/>
    </location>
</feature>
<name>A0AA43QMR2_9LECA</name>
<keyword evidence="1" id="KW-0659">Purine metabolism</keyword>
<dbReference type="PANTHER" id="PTHR37987">
    <property type="entry name" value="CHROMOSOME 9, WHOLE GENOME SHOTGUN SEQUENCE"/>
    <property type="match status" value="1"/>
</dbReference>
<dbReference type="AlphaFoldDB" id="A0AA43QMR2"/>
<dbReference type="Proteomes" id="UP001161017">
    <property type="component" value="Unassembled WGS sequence"/>
</dbReference>
<dbReference type="InterPro" id="IPR018020">
    <property type="entry name" value="OHCU_decarboxylase"/>
</dbReference>
<protein>
    <recommendedName>
        <fullName evidence="3">Oxo-4-hydroxy-4-carboxy-5-ureidoimidazoline decarboxylase domain-containing protein</fullName>
    </recommendedName>
</protein>
<dbReference type="GO" id="GO:0006144">
    <property type="term" value="P:purine nucleobase metabolic process"/>
    <property type="evidence" value="ECO:0007669"/>
    <property type="project" value="UniProtKB-KW"/>
</dbReference>
<dbReference type="SUPFAM" id="SSF158694">
    <property type="entry name" value="UraD-Like"/>
    <property type="match status" value="1"/>
</dbReference>
<evidence type="ECO:0000313" key="4">
    <source>
        <dbReference type="EMBL" id="MDI1489327.1"/>
    </source>
</evidence>
<sequence>MTSFRLPAIQSVPSLSRAERAAILDSLFEPSPSLHLLCEPILRENVFANYAQLVYTIQQELVKLARSKSESDRQSLTDILSSHPRLGEKKIESAQSQAEQAQLSTPEPAETESLSQMNALYEKTFPGLKYVVFVNGRSRSLILQDMQMRIDRADFATEQDQAIAAMCDIANNRAGKLVG</sequence>
<evidence type="ECO:0000256" key="1">
    <source>
        <dbReference type="ARBA" id="ARBA00022631"/>
    </source>
</evidence>
<feature type="compositionally biased region" description="Low complexity" evidence="2">
    <location>
        <begin position="93"/>
        <end position="102"/>
    </location>
</feature>
<comment type="caution">
    <text evidence="4">The sequence shown here is derived from an EMBL/GenBank/DDBJ whole genome shotgun (WGS) entry which is preliminary data.</text>
</comment>
<dbReference type="Pfam" id="PF09349">
    <property type="entry name" value="OHCU_decarbox"/>
    <property type="match status" value="1"/>
</dbReference>
<evidence type="ECO:0000256" key="2">
    <source>
        <dbReference type="SAM" id="MobiDB-lite"/>
    </source>
</evidence>
<keyword evidence="5" id="KW-1185">Reference proteome</keyword>
<dbReference type="EMBL" id="JAPUFD010000009">
    <property type="protein sequence ID" value="MDI1489327.1"/>
    <property type="molecule type" value="Genomic_DNA"/>
</dbReference>
<accession>A0AA43QMR2</accession>
<reference evidence="4" key="1">
    <citation type="journal article" date="2023" name="Genome Biol. Evol.">
        <title>First Whole Genome Sequence and Flow Cytometry Genome Size Data for the Lichen-Forming Fungus Ramalina farinacea (Ascomycota).</title>
        <authorList>
            <person name="Llewellyn T."/>
            <person name="Mian S."/>
            <person name="Hill R."/>
            <person name="Leitch I.J."/>
            <person name="Gaya E."/>
        </authorList>
    </citation>
    <scope>NUCLEOTIDE SEQUENCE</scope>
    <source>
        <strain evidence="4">LIQ254RAFAR</strain>
    </source>
</reference>
<dbReference type="PANTHER" id="PTHR37987:SF1">
    <property type="entry name" value="OXO-4-HYDROXY-4-CARBOXY-5-UREIDOIMIDAZOLINE DECARBOXYLASE DOMAIN-CONTAINING PROTEIN"/>
    <property type="match status" value="1"/>
</dbReference>
<dbReference type="InterPro" id="IPR036778">
    <property type="entry name" value="OHCU_decarboxylase_sf"/>
</dbReference>
<organism evidence="4 5">
    <name type="scientific">Ramalina farinacea</name>
    <dbReference type="NCBI Taxonomy" id="258253"/>
    <lineage>
        <taxon>Eukaryota</taxon>
        <taxon>Fungi</taxon>
        <taxon>Dikarya</taxon>
        <taxon>Ascomycota</taxon>
        <taxon>Pezizomycotina</taxon>
        <taxon>Lecanoromycetes</taxon>
        <taxon>OSLEUM clade</taxon>
        <taxon>Lecanoromycetidae</taxon>
        <taxon>Lecanorales</taxon>
        <taxon>Lecanorineae</taxon>
        <taxon>Ramalinaceae</taxon>
        <taxon>Ramalina</taxon>
    </lineage>
</organism>
<gene>
    <name evidence="4" type="ORF">OHK93_008605</name>
</gene>
<dbReference type="Gene3D" id="1.10.3330.10">
    <property type="entry name" value="Oxo-4-hydroxy-4-carboxy-5-ureidoimidazoline decarboxylase"/>
    <property type="match status" value="1"/>
</dbReference>
<proteinExistence type="predicted"/>
<evidence type="ECO:0000313" key="5">
    <source>
        <dbReference type="Proteomes" id="UP001161017"/>
    </source>
</evidence>
<evidence type="ECO:0000259" key="3">
    <source>
        <dbReference type="Pfam" id="PF09349"/>
    </source>
</evidence>